<geneLocation type="plasmid" evidence="1 2">
    <name>cp26</name>
</geneLocation>
<keyword evidence="2" id="KW-1185">Reference proteome</keyword>
<sequence>MKKKFNFIFTFILFLFSCNISTFSIFIKSLDEAIKIEIGLYESLGNGKFKTGIHTKDYFDSIKDISYYSYFFILDKFNKNIVMKLALSSKKAKLLTYDFGVFFDHKFKLAIYNLNSSEPEFDIINNFNKKIVLKNNINSNMQKNIATIIFNLDDIKAINRDFELKNFIEDLNSTTNEFIYFLDSSKLFDLRESYITVHYYVLKAIEKFLQ</sequence>
<organism evidence="1 2">
    <name type="scientific">Borrelia maritima</name>
    <dbReference type="NCBI Taxonomy" id="2761123"/>
    <lineage>
        <taxon>Bacteria</taxon>
        <taxon>Pseudomonadati</taxon>
        <taxon>Spirochaetota</taxon>
        <taxon>Spirochaetia</taxon>
        <taxon>Spirochaetales</taxon>
        <taxon>Borreliaceae</taxon>
        <taxon>Borrelia</taxon>
    </lineage>
</organism>
<dbReference type="EMBL" id="CP044539">
    <property type="protein sequence ID" value="QFI15043.1"/>
    <property type="molecule type" value="Genomic_DNA"/>
</dbReference>
<dbReference type="RefSeq" id="WP_151553111.1">
    <property type="nucleotide sequence ID" value="NZ_CP044539.1"/>
</dbReference>
<dbReference type="AlphaFoldDB" id="A0A5J6WCP4"/>
<evidence type="ECO:0000313" key="2">
    <source>
        <dbReference type="Proteomes" id="UP000326393"/>
    </source>
</evidence>
<dbReference type="Proteomes" id="UP000326393">
    <property type="component" value="Plasmid cp26"/>
</dbReference>
<evidence type="ECO:0000313" key="1">
    <source>
        <dbReference type="EMBL" id="QFI15043.1"/>
    </source>
</evidence>
<gene>
    <name evidence="1" type="ORF">DB723_04950</name>
</gene>
<reference evidence="1 2" key="1">
    <citation type="journal article" date="2020" name="Int. J. Syst. Evol. Microbiol.">
        <title>Borrelia maritima sp. nov., a novel species of the Borrelia burgdorferi sensu lato complex, occupying a basal position to North American species.</title>
        <authorList>
            <person name="Margos G."/>
            <person name="Fedorova N."/>
            <person name="Becker N.S."/>
            <person name="Kleinjan J.E."/>
            <person name="Marosevic D."/>
            <person name="Krebs S."/>
            <person name="Hui L."/>
            <person name="Fingerle V."/>
            <person name="Lane R.S."/>
        </authorList>
    </citation>
    <scope>NUCLEOTIDE SEQUENCE [LARGE SCALE GENOMIC DNA]</scope>
    <source>
        <strain evidence="1 2">CA690</strain>
    </source>
</reference>
<proteinExistence type="predicted"/>
<protein>
    <recommendedName>
        <fullName evidence="3">Lipoprotein</fullName>
    </recommendedName>
</protein>
<dbReference type="OrthoDB" id="350576at2"/>
<dbReference type="PROSITE" id="PS51257">
    <property type="entry name" value="PROKAR_LIPOPROTEIN"/>
    <property type="match status" value="1"/>
</dbReference>
<accession>A0A5J6WCP4</accession>
<name>A0A5J6WCP4_9SPIR</name>
<keyword evidence="1" id="KW-0614">Plasmid</keyword>
<dbReference type="KEGG" id="bmat:DB723_04950"/>
<evidence type="ECO:0008006" key="3">
    <source>
        <dbReference type="Google" id="ProtNLM"/>
    </source>
</evidence>